<accession>A0A8J4HHD2</accession>
<dbReference type="InterPro" id="IPR003374">
    <property type="entry name" value="ApbE-like_sf"/>
</dbReference>
<dbReference type="SUPFAM" id="SSF143631">
    <property type="entry name" value="ApbE-like"/>
    <property type="match status" value="1"/>
</dbReference>
<dbReference type="PIRSF" id="PIRSF006421">
    <property type="entry name" value="UCP006421"/>
    <property type="match status" value="1"/>
</dbReference>
<dbReference type="Gene3D" id="3.10.520.10">
    <property type="entry name" value="ApbE-like domains"/>
    <property type="match status" value="1"/>
</dbReference>
<sequence>MSALAVRLADGRLHLQQGPIDCLCRAWGEASEVRAAYAQAIAAFPTILPELCAELPKLRAPLPSLPPQGRVARAMHRACLPFADRFITPMAAIAGAVADAVLAAMCAGRHLRRAFVNNGGDIAFHLAPGAALRAGLVADLASPALEGVFVLDAAHPARGLATSGRACKGRGGKSFSLGIADAVSVVARDAAAADAAATMIGNAVDLPDHPAIHRVPAIEIDPMSDLGERPVTRDLGPLDDLEIAAALDAGRVFADALARAGLISGAVLALRGKIVVVAAATMLEDA</sequence>
<reference evidence="1" key="1">
    <citation type="journal article" date="2020" name="mSystems">
        <title>Genome- and Community-Level Interaction Insights into Carbon Utilization and Element Cycling Functions of Hydrothermarchaeota in Hydrothermal Sediment.</title>
        <authorList>
            <person name="Zhou Z."/>
            <person name="Liu Y."/>
            <person name="Xu W."/>
            <person name="Pan J."/>
            <person name="Luo Z.H."/>
            <person name="Li M."/>
        </authorList>
    </citation>
    <scope>NUCLEOTIDE SEQUENCE</scope>
    <source>
        <strain evidence="1">SpSt-997</strain>
    </source>
</reference>
<name>A0A8J4HHD2_9PROT</name>
<organism evidence="1">
    <name type="scientific">Acidicaldus sp</name>
    <dbReference type="NCBI Taxonomy" id="1872105"/>
    <lineage>
        <taxon>Bacteria</taxon>
        <taxon>Pseudomonadati</taxon>
        <taxon>Pseudomonadota</taxon>
        <taxon>Alphaproteobacteria</taxon>
        <taxon>Acetobacterales</taxon>
        <taxon>Acetobacteraceae</taxon>
        <taxon>Acidicaldus</taxon>
    </lineage>
</organism>
<gene>
    <name evidence="1" type="ORF">ENY07_13800</name>
</gene>
<protein>
    <submittedName>
        <fullName evidence="1">UPF0280 family protein</fullName>
    </submittedName>
</protein>
<dbReference type="NCBIfam" id="NF003322">
    <property type="entry name" value="PRK04334.1-2"/>
    <property type="match status" value="1"/>
</dbReference>
<dbReference type="InterPro" id="IPR007183">
    <property type="entry name" value="UPF0280"/>
</dbReference>
<dbReference type="AlphaFoldDB" id="A0A8J4HHD2"/>
<proteinExistence type="predicted"/>
<evidence type="ECO:0000313" key="1">
    <source>
        <dbReference type="EMBL" id="HGC44275.1"/>
    </source>
</evidence>
<comment type="caution">
    <text evidence="1">The sequence shown here is derived from an EMBL/GenBank/DDBJ whole genome shotgun (WGS) entry which is preliminary data.</text>
</comment>
<dbReference type="EMBL" id="DTQM01000261">
    <property type="protein sequence ID" value="HGC44275.1"/>
    <property type="molecule type" value="Genomic_DNA"/>
</dbReference>